<organism evidence="2 3">
    <name type="scientific">Pseudobacteriovorax antillogorgiicola</name>
    <dbReference type="NCBI Taxonomy" id="1513793"/>
    <lineage>
        <taxon>Bacteria</taxon>
        <taxon>Pseudomonadati</taxon>
        <taxon>Bdellovibrionota</taxon>
        <taxon>Oligoflexia</taxon>
        <taxon>Oligoflexales</taxon>
        <taxon>Pseudobacteriovoracaceae</taxon>
        <taxon>Pseudobacteriovorax</taxon>
    </lineage>
</organism>
<evidence type="ECO:0000313" key="3">
    <source>
        <dbReference type="Proteomes" id="UP000192907"/>
    </source>
</evidence>
<dbReference type="PANTHER" id="PTHR43245:SF13">
    <property type="entry name" value="UDP-D-APIOSE_UDP-D-XYLOSE SYNTHASE 2"/>
    <property type="match status" value="1"/>
</dbReference>
<protein>
    <submittedName>
        <fullName evidence="2">Nucleoside-diphosphate-sugar epimerase</fullName>
    </submittedName>
</protein>
<name>A0A1Y6CLA8_9BACT</name>
<accession>A0A1Y6CLA8</accession>
<dbReference type="InterPro" id="IPR001509">
    <property type="entry name" value="Epimerase_deHydtase"/>
</dbReference>
<dbReference type="InterPro" id="IPR050177">
    <property type="entry name" value="Lipid_A_modif_metabolic_enz"/>
</dbReference>
<dbReference type="EMBL" id="FWZT01000029">
    <property type="protein sequence ID" value="SMF75344.1"/>
    <property type="molecule type" value="Genomic_DNA"/>
</dbReference>
<dbReference type="PANTHER" id="PTHR43245">
    <property type="entry name" value="BIFUNCTIONAL POLYMYXIN RESISTANCE PROTEIN ARNA"/>
    <property type="match status" value="1"/>
</dbReference>
<dbReference type="AlphaFoldDB" id="A0A1Y6CLA8"/>
<dbReference type="Pfam" id="PF01370">
    <property type="entry name" value="Epimerase"/>
    <property type="match status" value="1"/>
</dbReference>
<keyword evidence="3" id="KW-1185">Reference proteome</keyword>
<evidence type="ECO:0000259" key="1">
    <source>
        <dbReference type="Pfam" id="PF01370"/>
    </source>
</evidence>
<sequence length="306" mass="35109">MTKLLSIGLTGFIGTNFLRSYVNNFEKIHILTRHSRPQVLAPNIDASTLDEVASINDEFDWGLYMAHDHTDLYANIDLFRSFLQVCERLSVKRLIVLSSFVVYDFLHEERISINSSYIKIGEPYIQVKQKLEFIAERYSLEKDAQVYVLQPAVVLGEGGAWDRLIRSLSECHKIGLYGNGSYRCNWVHVEQVSEKIIDIIISQSASTDTDKFKKYIVSNGSTDETWKDLLVVGGELEKIESPNNRRYHNNMMMNLALIIIFAIPSLRIKSYILKKVRAKGSNSKFPSIWFPIGLTRIVMSRNYSLN</sequence>
<feature type="domain" description="NAD-dependent epimerase/dehydratase" evidence="1">
    <location>
        <begin position="7"/>
        <end position="194"/>
    </location>
</feature>
<reference evidence="3" key="1">
    <citation type="submission" date="2017-04" db="EMBL/GenBank/DDBJ databases">
        <authorList>
            <person name="Varghese N."/>
            <person name="Submissions S."/>
        </authorList>
    </citation>
    <scope>NUCLEOTIDE SEQUENCE [LARGE SCALE GENOMIC DNA]</scope>
    <source>
        <strain evidence="3">RKEM611</strain>
    </source>
</reference>
<proteinExistence type="predicted"/>
<dbReference type="SUPFAM" id="SSF51735">
    <property type="entry name" value="NAD(P)-binding Rossmann-fold domains"/>
    <property type="match status" value="1"/>
</dbReference>
<dbReference type="Proteomes" id="UP000192907">
    <property type="component" value="Unassembled WGS sequence"/>
</dbReference>
<dbReference type="STRING" id="1513793.SAMN06296036_12915"/>
<dbReference type="InterPro" id="IPR036291">
    <property type="entry name" value="NAD(P)-bd_dom_sf"/>
</dbReference>
<dbReference type="Gene3D" id="3.40.50.720">
    <property type="entry name" value="NAD(P)-binding Rossmann-like Domain"/>
    <property type="match status" value="1"/>
</dbReference>
<dbReference type="RefSeq" id="WP_132324824.1">
    <property type="nucleotide sequence ID" value="NZ_FWZT01000029.1"/>
</dbReference>
<evidence type="ECO:0000313" key="2">
    <source>
        <dbReference type="EMBL" id="SMF75344.1"/>
    </source>
</evidence>
<gene>
    <name evidence="2" type="ORF">SAMN06296036_12915</name>
</gene>